<proteinExistence type="predicted"/>
<reference evidence="1" key="1">
    <citation type="submission" date="2019-10" db="EMBL/GenBank/DDBJ databases">
        <authorList>
            <person name="Ashton P.M."/>
            <person name="Dallman T."/>
            <person name="Nair S."/>
            <person name="De Pinna E."/>
            <person name="Peters T."/>
            <person name="Grant K."/>
        </authorList>
    </citation>
    <scope>NUCLEOTIDE SEQUENCE</scope>
    <source>
        <strain evidence="1">821064</strain>
    </source>
</reference>
<name>A0A632X0J3_SALET</name>
<accession>A0A632X0J3</accession>
<dbReference type="AlphaFoldDB" id="A0A632X0J3"/>
<comment type="caution">
    <text evidence="1">The sequence shown here is derived from an EMBL/GenBank/DDBJ whole genome shotgun (WGS) entry which is preliminary data.</text>
</comment>
<organism evidence="1">
    <name type="scientific">Salmonella enterica I</name>
    <dbReference type="NCBI Taxonomy" id="59201"/>
    <lineage>
        <taxon>Bacteria</taxon>
        <taxon>Pseudomonadati</taxon>
        <taxon>Pseudomonadota</taxon>
        <taxon>Gammaproteobacteria</taxon>
        <taxon>Enterobacterales</taxon>
        <taxon>Enterobacteriaceae</taxon>
        <taxon>Salmonella</taxon>
    </lineage>
</organism>
<gene>
    <name evidence="1" type="ORF">GCY10_24120</name>
</gene>
<evidence type="ECO:0000313" key="1">
    <source>
        <dbReference type="EMBL" id="EDH1148739.1"/>
    </source>
</evidence>
<protein>
    <submittedName>
        <fullName evidence="1">Uncharacterized protein</fullName>
    </submittedName>
</protein>
<sequence>MLLKSVKISLFISGLFSFVPLTPGLSGVVRHPFEHNQVFPVQENYLHRSAVHPPLSRRKRRSPHPLRGVRSQRRMALLFILPLPLLRPVPRSRTFRGLK</sequence>
<dbReference type="EMBL" id="AAMGLJ010000042">
    <property type="protein sequence ID" value="EDH1148739.1"/>
    <property type="molecule type" value="Genomic_DNA"/>
</dbReference>